<feature type="binding site" evidence="10">
    <location>
        <position position="27"/>
    </location>
    <ligand>
        <name>Zn(2+)</name>
        <dbReference type="ChEBI" id="CHEBI:29105"/>
    </ligand>
</feature>
<keyword evidence="4 8" id="KW-0479">Metal-binding</keyword>
<keyword evidence="8" id="KW-0671">Queuosine biosynthesis</keyword>
<comment type="cofactor">
    <cofactor evidence="8 10">
        <name>Zn(2+)</name>
        <dbReference type="ChEBI" id="CHEBI:29105"/>
    </cofactor>
    <text evidence="8 10">Binds 1 zinc ion per subunit.</text>
</comment>
<evidence type="ECO:0000256" key="10">
    <source>
        <dbReference type="PIRSR" id="PIRSR006113-2"/>
    </source>
</evidence>
<evidence type="ECO:0000256" key="2">
    <source>
        <dbReference type="ARBA" id="ARBA00008900"/>
    </source>
</evidence>
<evidence type="ECO:0000256" key="4">
    <source>
        <dbReference type="ARBA" id="ARBA00022723"/>
    </source>
</evidence>
<reference evidence="12" key="1">
    <citation type="submission" date="2019-12" db="EMBL/GenBank/DDBJ databases">
        <authorList>
            <person name="Awala S.I."/>
            <person name="Rhee S.K."/>
        </authorList>
    </citation>
    <scope>NUCLEOTIDE SEQUENCE [LARGE SCALE GENOMIC DNA]</scope>
    <source>
        <strain evidence="12">IM1</strain>
    </source>
</reference>
<evidence type="ECO:0000256" key="1">
    <source>
        <dbReference type="ARBA" id="ARBA00005061"/>
    </source>
</evidence>
<keyword evidence="12" id="KW-1185">Reference proteome</keyword>
<sequence>MYSVTKEIFFCYGHRLMHHAGKCRHLHGHSVRAAITVSAAGLNSQGMVCDFADISAAAHAFIDTQLDHNLLLQRDDPLLPLLQQAGERVLVLERHPTAEALAEMIYRDLQLKGFAVESVTLWETSSACATFRDAGKP</sequence>
<evidence type="ECO:0000313" key="11">
    <source>
        <dbReference type="EMBL" id="QJD31231.1"/>
    </source>
</evidence>
<dbReference type="GO" id="GO:0070497">
    <property type="term" value="F:6-carboxytetrahydropterin synthase activity"/>
    <property type="evidence" value="ECO:0007669"/>
    <property type="project" value="UniProtKB-EC"/>
</dbReference>
<gene>
    <name evidence="11" type="ORF">GNH96_15645</name>
</gene>
<dbReference type="KEGG" id="metu:GNH96_15645"/>
<dbReference type="EMBL" id="CP046565">
    <property type="protein sequence ID" value="QJD31231.1"/>
    <property type="molecule type" value="Genomic_DNA"/>
</dbReference>
<dbReference type="PANTHER" id="PTHR12589">
    <property type="entry name" value="PYRUVOYL TETRAHYDROBIOPTERIN SYNTHASE"/>
    <property type="match status" value="1"/>
</dbReference>
<keyword evidence="6 8" id="KW-0456">Lyase</keyword>
<name>A0A858QBS8_9GAMM</name>
<feature type="active site" description="Charge relay system" evidence="9">
    <location>
        <position position="123"/>
    </location>
</feature>
<evidence type="ECO:0000256" key="3">
    <source>
        <dbReference type="ARBA" id="ARBA00018141"/>
    </source>
</evidence>
<keyword evidence="5 8" id="KW-0862">Zinc</keyword>
<evidence type="ECO:0000256" key="9">
    <source>
        <dbReference type="PIRSR" id="PIRSR006113-1"/>
    </source>
</evidence>
<evidence type="ECO:0000256" key="8">
    <source>
        <dbReference type="PIRNR" id="PIRNR006113"/>
    </source>
</evidence>
<proteinExistence type="inferred from homology"/>
<feature type="binding site" evidence="10">
    <location>
        <position position="14"/>
    </location>
    <ligand>
        <name>Zn(2+)</name>
        <dbReference type="ChEBI" id="CHEBI:29105"/>
    </ligand>
</feature>
<dbReference type="PIRSF" id="PIRSF006113">
    <property type="entry name" value="PTP_synth"/>
    <property type="match status" value="1"/>
</dbReference>
<evidence type="ECO:0000313" key="12">
    <source>
        <dbReference type="Proteomes" id="UP000503004"/>
    </source>
</evidence>
<feature type="active site" description="Charge relay system" evidence="9">
    <location>
        <position position="68"/>
    </location>
</feature>
<dbReference type="InterPro" id="IPR007115">
    <property type="entry name" value="6-PTP_synth/QueD"/>
</dbReference>
<protein>
    <recommendedName>
        <fullName evidence="3 8">6-carboxy-5,6,7,8-tetrahydropterin synthase</fullName>
        <ecNumber evidence="8">4.-.-.-</ecNumber>
    </recommendedName>
</protein>
<feature type="active site" description="Proton acceptor" evidence="9">
    <location>
        <position position="23"/>
    </location>
</feature>
<comment type="pathway">
    <text evidence="1 8">Purine metabolism; 7-cyano-7-deazaguanine biosynthesis.</text>
</comment>
<comment type="catalytic activity">
    <reaction evidence="7 8">
        <text>7,8-dihydroneopterin 3'-triphosphate + H2O = 6-carboxy-5,6,7,8-tetrahydropterin + triphosphate + acetaldehyde + 2 H(+)</text>
        <dbReference type="Rhea" id="RHEA:27966"/>
        <dbReference type="ChEBI" id="CHEBI:15343"/>
        <dbReference type="ChEBI" id="CHEBI:15377"/>
        <dbReference type="ChEBI" id="CHEBI:15378"/>
        <dbReference type="ChEBI" id="CHEBI:18036"/>
        <dbReference type="ChEBI" id="CHEBI:58462"/>
        <dbReference type="ChEBI" id="CHEBI:61032"/>
        <dbReference type="EC" id="4.1.2.50"/>
    </reaction>
</comment>
<dbReference type="GO" id="GO:0046872">
    <property type="term" value="F:metal ion binding"/>
    <property type="evidence" value="ECO:0007669"/>
    <property type="project" value="UniProtKB-KW"/>
</dbReference>
<feature type="binding site" evidence="10">
    <location>
        <position position="29"/>
    </location>
    <ligand>
        <name>Zn(2+)</name>
        <dbReference type="ChEBI" id="CHEBI:29105"/>
    </ligand>
</feature>
<dbReference type="RefSeq" id="WP_169604496.1">
    <property type="nucleotide sequence ID" value="NZ_CP046565.1"/>
</dbReference>
<dbReference type="SUPFAM" id="SSF55620">
    <property type="entry name" value="Tetrahydrobiopterin biosynthesis enzymes-like"/>
    <property type="match status" value="1"/>
</dbReference>
<accession>A0A858QBS8</accession>
<evidence type="ECO:0000256" key="7">
    <source>
        <dbReference type="ARBA" id="ARBA00048807"/>
    </source>
</evidence>
<dbReference type="Gene3D" id="3.30.479.10">
    <property type="entry name" value="6-pyruvoyl tetrahydropterin synthase/QueD"/>
    <property type="match status" value="2"/>
</dbReference>
<organism evidence="11 12">
    <name type="scientific">Methylococcus geothermalis</name>
    <dbReference type="NCBI Taxonomy" id="2681310"/>
    <lineage>
        <taxon>Bacteria</taxon>
        <taxon>Pseudomonadati</taxon>
        <taxon>Pseudomonadota</taxon>
        <taxon>Gammaproteobacteria</taxon>
        <taxon>Methylococcales</taxon>
        <taxon>Methylococcaceae</taxon>
        <taxon>Methylococcus</taxon>
    </lineage>
</organism>
<evidence type="ECO:0000256" key="5">
    <source>
        <dbReference type="ARBA" id="ARBA00022833"/>
    </source>
</evidence>
<dbReference type="Proteomes" id="UP000503004">
    <property type="component" value="Chromosome"/>
</dbReference>
<dbReference type="GO" id="GO:0008616">
    <property type="term" value="P:tRNA queuosine(34) biosynthetic process"/>
    <property type="evidence" value="ECO:0007669"/>
    <property type="project" value="UniProtKB-KW"/>
</dbReference>
<dbReference type="EC" id="4.-.-.-" evidence="8"/>
<dbReference type="UniPathway" id="UPA00391"/>
<dbReference type="Pfam" id="PF01242">
    <property type="entry name" value="PTPS"/>
    <property type="match status" value="1"/>
</dbReference>
<dbReference type="InterPro" id="IPR038418">
    <property type="entry name" value="6-PTP_synth/QueD_sf"/>
</dbReference>
<comment type="similarity">
    <text evidence="2 8">Belongs to the PTPS family. QueD subfamily.</text>
</comment>
<dbReference type="AlphaFoldDB" id="A0A858QBS8"/>
<evidence type="ECO:0000256" key="6">
    <source>
        <dbReference type="ARBA" id="ARBA00023239"/>
    </source>
</evidence>
<dbReference type="PANTHER" id="PTHR12589:SF7">
    <property type="entry name" value="6-PYRUVOYL TETRAHYDROBIOPTERIN SYNTHASE"/>
    <property type="match status" value="1"/>
</dbReference>